<evidence type="ECO:0000313" key="10">
    <source>
        <dbReference type="Proteomes" id="UP000092377"/>
    </source>
</evidence>
<keyword evidence="7" id="KW-0472">Membrane</keyword>
<evidence type="ECO:0000256" key="3">
    <source>
        <dbReference type="ARBA" id="ARBA00022448"/>
    </source>
</evidence>
<comment type="subcellular location">
    <subcellularLocation>
        <location evidence="1">Cell inner membrane</location>
        <topology evidence="1">Peripheral membrane protein</topology>
    </subcellularLocation>
</comment>
<dbReference type="SMART" id="SM00382">
    <property type="entry name" value="AAA"/>
    <property type="match status" value="1"/>
</dbReference>
<dbReference type="PROSITE" id="PS50893">
    <property type="entry name" value="ABC_TRANSPORTER_2"/>
    <property type="match status" value="1"/>
</dbReference>
<dbReference type="Gene3D" id="3.40.50.300">
    <property type="entry name" value="P-loop containing nucleotide triphosphate hydrolases"/>
    <property type="match status" value="1"/>
</dbReference>
<evidence type="ECO:0000256" key="1">
    <source>
        <dbReference type="ARBA" id="ARBA00004417"/>
    </source>
</evidence>
<evidence type="ECO:0000256" key="6">
    <source>
        <dbReference type="ARBA" id="ARBA00022840"/>
    </source>
</evidence>
<evidence type="ECO:0000259" key="8">
    <source>
        <dbReference type="PROSITE" id="PS50893"/>
    </source>
</evidence>
<evidence type="ECO:0000256" key="5">
    <source>
        <dbReference type="ARBA" id="ARBA00022741"/>
    </source>
</evidence>
<comment type="similarity">
    <text evidence="2">Belongs to the ABC transporter superfamily.</text>
</comment>
<dbReference type="GO" id="GO:0005886">
    <property type="term" value="C:plasma membrane"/>
    <property type="evidence" value="ECO:0007669"/>
    <property type="project" value="UniProtKB-SubCell"/>
</dbReference>
<dbReference type="OrthoDB" id="7374568at2"/>
<gene>
    <name evidence="9" type="ORF">AYY18_13605</name>
</gene>
<dbReference type="EMBL" id="LZEY01000002">
    <property type="protein sequence ID" value="OBU13149.1"/>
    <property type="molecule type" value="Genomic_DNA"/>
</dbReference>
<dbReference type="AlphaFoldDB" id="A0A1B8HTE0"/>
<dbReference type="InterPro" id="IPR003593">
    <property type="entry name" value="AAA+_ATPase"/>
</dbReference>
<evidence type="ECO:0000256" key="4">
    <source>
        <dbReference type="ARBA" id="ARBA00022475"/>
    </source>
</evidence>
<evidence type="ECO:0000256" key="7">
    <source>
        <dbReference type="ARBA" id="ARBA00023136"/>
    </source>
</evidence>
<dbReference type="InterPro" id="IPR003439">
    <property type="entry name" value="ABC_transporter-like_ATP-bd"/>
</dbReference>
<dbReference type="SUPFAM" id="SSF52540">
    <property type="entry name" value="P-loop containing nucleoside triphosphate hydrolases"/>
    <property type="match status" value="1"/>
</dbReference>
<dbReference type="GO" id="GO:0016887">
    <property type="term" value="F:ATP hydrolysis activity"/>
    <property type="evidence" value="ECO:0007669"/>
    <property type="project" value="InterPro"/>
</dbReference>
<sequence>MLKFDQLAIDVAQFNWLRKKRWQPLLTDISLTIHPGELVALIGSSGEGKSLLLQSALGLLPDNMRCRGAISLAGETLTEATKQRHRGNTLCYVPQGVSALNPLVRVGPQLERAATLSGMHVKMHDVARQLQRYNLRPELTDAFPNRLSGGMAKRVLTCGATLTGAQYILADEITSWLDDEHAGQLLAHLKVLCTDGRGVLWVTHDLAMAARFADRIAVLRHGVLQETLTSQALLSGEGSPWLQSLWNALPEHRFLNGTKQSRQWHQ</sequence>
<evidence type="ECO:0000313" key="9">
    <source>
        <dbReference type="EMBL" id="OBU13149.1"/>
    </source>
</evidence>
<reference evidence="10" key="1">
    <citation type="submission" date="2016-06" db="EMBL/GenBank/DDBJ databases">
        <authorList>
            <person name="Butler K."/>
        </authorList>
    </citation>
    <scope>NUCLEOTIDE SEQUENCE [LARGE SCALE GENOMIC DNA]</scope>
    <source>
        <strain evidence="10">GCSL-Mp20</strain>
    </source>
</reference>
<dbReference type="Proteomes" id="UP000092377">
    <property type="component" value="Unassembled WGS sequence"/>
</dbReference>
<keyword evidence="6 9" id="KW-0067">ATP-binding</keyword>
<dbReference type="RefSeq" id="WP_067398889.1">
    <property type="nucleotide sequence ID" value="NZ_LZEY01000002.1"/>
</dbReference>
<feature type="domain" description="ABC transporter" evidence="8">
    <location>
        <begin position="2"/>
        <end position="246"/>
    </location>
</feature>
<proteinExistence type="inferred from homology"/>
<keyword evidence="10" id="KW-1185">Reference proteome</keyword>
<comment type="caution">
    <text evidence="9">The sequence shown here is derived from an EMBL/GenBank/DDBJ whole genome shotgun (WGS) entry which is preliminary data.</text>
</comment>
<dbReference type="InterPro" id="IPR050388">
    <property type="entry name" value="ABC_Ni/Peptide_Import"/>
</dbReference>
<dbReference type="PANTHER" id="PTHR43297">
    <property type="entry name" value="OLIGOPEPTIDE TRANSPORT ATP-BINDING PROTEIN APPD"/>
    <property type="match status" value="1"/>
</dbReference>
<dbReference type="GO" id="GO:0005524">
    <property type="term" value="F:ATP binding"/>
    <property type="evidence" value="ECO:0007669"/>
    <property type="project" value="UniProtKB-KW"/>
</dbReference>
<keyword evidence="3" id="KW-0813">Transport</keyword>
<keyword evidence="4" id="KW-1003">Cell membrane</keyword>
<name>A0A1B8HTE0_9GAMM</name>
<protein>
    <submittedName>
        <fullName evidence="9">Peptide ABC transporter ATP-binding protein</fullName>
    </submittedName>
</protein>
<evidence type="ECO:0000256" key="2">
    <source>
        <dbReference type="ARBA" id="ARBA00005417"/>
    </source>
</evidence>
<keyword evidence="5" id="KW-0547">Nucleotide-binding</keyword>
<dbReference type="Pfam" id="PF00005">
    <property type="entry name" value="ABC_tran"/>
    <property type="match status" value="1"/>
</dbReference>
<accession>A0A1B8HTE0</accession>
<dbReference type="InterPro" id="IPR027417">
    <property type="entry name" value="P-loop_NTPase"/>
</dbReference>
<organism evidence="9 10">
    <name type="scientific">Morganella psychrotolerans</name>
    <dbReference type="NCBI Taxonomy" id="368603"/>
    <lineage>
        <taxon>Bacteria</taxon>
        <taxon>Pseudomonadati</taxon>
        <taxon>Pseudomonadota</taxon>
        <taxon>Gammaproteobacteria</taxon>
        <taxon>Enterobacterales</taxon>
        <taxon>Morganellaceae</taxon>
        <taxon>Morganella</taxon>
    </lineage>
</organism>
<dbReference type="PANTHER" id="PTHR43297:SF11">
    <property type="entry name" value="ATPASE COMPONENT OF ABC-TYPE TRANSPORT SYSTEM"/>
    <property type="match status" value="1"/>
</dbReference>